<organism evidence="1 2">
    <name type="scientific">Bacteroides fragilis</name>
    <dbReference type="NCBI Taxonomy" id="817"/>
    <lineage>
        <taxon>Bacteria</taxon>
        <taxon>Pseudomonadati</taxon>
        <taxon>Bacteroidota</taxon>
        <taxon>Bacteroidia</taxon>
        <taxon>Bacteroidales</taxon>
        <taxon>Bacteroidaceae</taxon>
        <taxon>Bacteroides</taxon>
    </lineage>
</organism>
<name>A0ABD4VQ15_BACFG</name>
<dbReference type="RefSeq" id="WP_232303439.1">
    <property type="nucleotide sequence ID" value="NZ_CAEUHN010000012.1"/>
</dbReference>
<dbReference type="Proteomes" id="UP001075704">
    <property type="component" value="Unassembled WGS sequence"/>
</dbReference>
<comment type="caution">
    <text evidence="1">The sequence shown here is derived from an EMBL/GenBank/DDBJ whole genome shotgun (WGS) entry which is preliminary data.</text>
</comment>
<dbReference type="EMBL" id="JAPUAC010000003">
    <property type="protein sequence ID" value="MCZ2653523.1"/>
    <property type="molecule type" value="Genomic_DNA"/>
</dbReference>
<dbReference type="AlphaFoldDB" id="A0ABD4VQ15"/>
<accession>A0ABD4VQ15</accession>
<gene>
    <name evidence="1" type="ORF">O1422_05020</name>
</gene>
<sequence>MDWEQLARLGFTSDCLVEYSIITVATASPVSPLAQQSICYSLYQLQDQLDCGHTVLRVRDESE</sequence>
<evidence type="ECO:0000313" key="1">
    <source>
        <dbReference type="EMBL" id="MCZ2653523.1"/>
    </source>
</evidence>
<evidence type="ECO:0000313" key="2">
    <source>
        <dbReference type="Proteomes" id="UP001075704"/>
    </source>
</evidence>
<reference evidence="1" key="1">
    <citation type="submission" date="2022-12" db="EMBL/GenBank/DDBJ databases">
        <title>Development of a Multilocus Sequence Typing Scheme for Bacteroides fragilis Based on Whole Genome Sequencing Data and Clinical Application.</title>
        <authorList>
            <person name="Nielsen F.D."/>
            <person name="Justesen U.S."/>
        </authorList>
    </citation>
    <scope>NUCLEOTIDE SEQUENCE</scope>
    <source>
        <strain evidence="1">BF_BC_ODE_DK_2015_2</strain>
    </source>
</reference>
<protein>
    <submittedName>
        <fullName evidence="1">Uncharacterized protein</fullName>
    </submittedName>
</protein>
<proteinExistence type="predicted"/>